<feature type="domain" description="C2H2-type" evidence="6">
    <location>
        <begin position="36"/>
        <end position="65"/>
    </location>
</feature>
<proteinExistence type="predicted"/>
<sequence>MVLRVDLETLEPQSRAEREALALVKRMVRKTRKKSFQCDFSDCGRVLSTKYNLSVHRRLHTGATPFKCKEPGCFAKFRWASSLKAHEGTHSKDIRLEVDEEDKKKEPLMQCEPGVTVICEEADTTSSYSIGFDPVDEYLAKLEVPPHGDEGYKPSELYPDDAFPHFLDS</sequence>
<dbReference type="PROSITE" id="PS50157">
    <property type="entry name" value="ZINC_FINGER_C2H2_2"/>
    <property type="match status" value="2"/>
</dbReference>
<evidence type="ECO:0000259" key="6">
    <source>
        <dbReference type="PROSITE" id="PS50157"/>
    </source>
</evidence>
<dbReference type="EMBL" id="HBGH01012908">
    <property type="protein sequence ID" value="CAD9235144.1"/>
    <property type="molecule type" value="Transcribed_RNA"/>
</dbReference>
<dbReference type="GO" id="GO:0000981">
    <property type="term" value="F:DNA-binding transcription factor activity, RNA polymerase II-specific"/>
    <property type="evidence" value="ECO:0007669"/>
    <property type="project" value="TreeGrafter"/>
</dbReference>
<reference evidence="7" key="1">
    <citation type="submission" date="2021-01" db="EMBL/GenBank/DDBJ databases">
        <authorList>
            <person name="Corre E."/>
            <person name="Pelletier E."/>
            <person name="Niang G."/>
            <person name="Scheremetjew M."/>
            <person name="Finn R."/>
            <person name="Kale V."/>
            <person name="Holt S."/>
            <person name="Cochrane G."/>
            <person name="Meng A."/>
            <person name="Brown T."/>
            <person name="Cohen L."/>
        </authorList>
    </citation>
    <scope>NUCLEOTIDE SEQUENCE</scope>
    <source>
        <strain evidence="7">SAG 36.94</strain>
    </source>
</reference>
<dbReference type="AlphaFoldDB" id="A0A7S1TFY1"/>
<dbReference type="Pfam" id="PF00096">
    <property type="entry name" value="zf-C2H2"/>
    <property type="match status" value="1"/>
</dbReference>
<dbReference type="InterPro" id="IPR036236">
    <property type="entry name" value="Znf_C2H2_sf"/>
</dbReference>
<evidence type="ECO:0000256" key="1">
    <source>
        <dbReference type="ARBA" id="ARBA00022723"/>
    </source>
</evidence>
<dbReference type="PROSITE" id="PS00028">
    <property type="entry name" value="ZINC_FINGER_C2H2_1"/>
    <property type="match status" value="2"/>
</dbReference>
<protein>
    <recommendedName>
        <fullName evidence="6">C2H2-type domain-containing protein</fullName>
    </recommendedName>
</protein>
<gene>
    <name evidence="7" type="ORF">CCAE0312_LOCUS7235</name>
</gene>
<dbReference type="PANTHER" id="PTHR19818">
    <property type="entry name" value="ZINC FINGER PROTEIN ZIC AND GLI"/>
    <property type="match status" value="1"/>
</dbReference>
<evidence type="ECO:0000256" key="3">
    <source>
        <dbReference type="ARBA" id="ARBA00022771"/>
    </source>
</evidence>
<evidence type="ECO:0000256" key="2">
    <source>
        <dbReference type="ARBA" id="ARBA00022737"/>
    </source>
</evidence>
<keyword evidence="2" id="KW-0677">Repeat</keyword>
<evidence type="ECO:0000313" key="7">
    <source>
        <dbReference type="EMBL" id="CAD9235144.1"/>
    </source>
</evidence>
<dbReference type="GO" id="GO:0000978">
    <property type="term" value="F:RNA polymerase II cis-regulatory region sequence-specific DNA binding"/>
    <property type="evidence" value="ECO:0007669"/>
    <property type="project" value="TreeGrafter"/>
</dbReference>
<dbReference type="SUPFAM" id="SSF57667">
    <property type="entry name" value="beta-beta-alpha zinc fingers"/>
    <property type="match status" value="1"/>
</dbReference>
<accession>A0A7S1TFY1</accession>
<keyword evidence="4" id="KW-0862">Zinc</keyword>
<dbReference type="PANTHER" id="PTHR19818:SF139">
    <property type="entry name" value="PAIR-RULE PROTEIN ODD-PAIRED"/>
    <property type="match status" value="1"/>
</dbReference>
<dbReference type="InterPro" id="IPR050329">
    <property type="entry name" value="GLI_C2H2-zinc-finger"/>
</dbReference>
<keyword evidence="1" id="KW-0479">Metal-binding</keyword>
<evidence type="ECO:0000256" key="5">
    <source>
        <dbReference type="PROSITE-ProRule" id="PRU00042"/>
    </source>
</evidence>
<feature type="domain" description="C2H2-type" evidence="6">
    <location>
        <begin position="66"/>
        <end position="95"/>
    </location>
</feature>
<dbReference type="GO" id="GO:0005634">
    <property type="term" value="C:nucleus"/>
    <property type="evidence" value="ECO:0007669"/>
    <property type="project" value="UniProtKB-ARBA"/>
</dbReference>
<name>A0A7S1TFY1_9RHOD</name>
<evidence type="ECO:0000256" key="4">
    <source>
        <dbReference type="ARBA" id="ARBA00022833"/>
    </source>
</evidence>
<keyword evidence="3 5" id="KW-0863">Zinc-finger</keyword>
<dbReference type="GO" id="GO:0045944">
    <property type="term" value="P:positive regulation of transcription by RNA polymerase II"/>
    <property type="evidence" value="ECO:0007669"/>
    <property type="project" value="UniProtKB-ARBA"/>
</dbReference>
<dbReference type="InterPro" id="IPR013087">
    <property type="entry name" value="Znf_C2H2_type"/>
</dbReference>
<organism evidence="7">
    <name type="scientific">Compsopogon caeruleus</name>
    <dbReference type="NCBI Taxonomy" id="31354"/>
    <lineage>
        <taxon>Eukaryota</taxon>
        <taxon>Rhodophyta</taxon>
        <taxon>Compsopogonophyceae</taxon>
        <taxon>Compsopogonales</taxon>
        <taxon>Compsopogonaceae</taxon>
        <taxon>Compsopogon</taxon>
    </lineage>
</organism>
<dbReference type="GO" id="GO:0008270">
    <property type="term" value="F:zinc ion binding"/>
    <property type="evidence" value="ECO:0007669"/>
    <property type="project" value="UniProtKB-KW"/>
</dbReference>
<dbReference type="Gene3D" id="3.30.160.60">
    <property type="entry name" value="Classic Zinc Finger"/>
    <property type="match status" value="2"/>
</dbReference>
<dbReference type="SMART" id="SM00355">
    <property type="entry name" value="ZnF_C2H2"/>
    <property type="match status" value="2"/>
</dbReference>